<dbReference type="SUPFAM" id="SSF53041">
    <property type="entry name" value="Resolvase-like"/>
    <property type="match status" value="1"/>
</dbReference>
<dbReference type="GO" id="GO:0000150">
    <property type="term" value="F:DNA strand exchange activity"/>
    <property type="evidence" value="ECO:0007669"/>
    <property type="project" value="InterPro"/>
</dbReference>
<evidence type="ECO:0000259" key="1">
    <source>
        <dbReference type="PROSITE" id="PS51736"/>
    </source>
</evidence>
<dbReference type="KEGG" id="bmed:GYM46_03070"/>
<proteinExistence type="predicted"/>
<dbReference type="InterPro" id="IPR038109">
    <property type="entry name" value="DNA_bind_recomb_sf"/>
</dbReference>
<reference evidence="2 3" key="1">
    <citation type="submission" date="2020-01" db="EMBL/GenBank/DDBJ databases">
        <authorList>
            <person name="Wang S."/>
        </authorList>
    </citation>
    <scope>NUCLEOTIDE SEQUENCE [LARGE SCALE GENOMIC DNA]</scope>
    <source>
        <strain evidence="2 3">D151-2-6</strain>
    </source>
</reference>
<dbReference type="EMBL" id="CP048751">
    <property type="protein sequence ID" value="QIH72037.1"/>
    <property type="molecule type" value="Genomic_DNA"/>
</dbReference>
<gene>
    <name evidence="2" type="ORF">GYM46_03070</name>
</gene>
<evidence type="ECO:0000313" key="2">
    <source>
        <dbReference type="EMBL" id="QIH72037.1"/>
    </source>
</evidence>
<feature type="domain" description="Resolvase/invertase-type recombinase catalytic" evidence="1">
    <location>
        <begin position="1"/>
        <end position="144"/>
    </location>
</feature>
<dbReference type="InterPro" id="IPR011109">
    <property type="entry name" value="DNA_bind_recombinase_dom"/>
</dbReference>
<evidence type="ECO:0000313" key="3">
    <source>
        <dbReference type="Proteomes" id="UP000501325"/>
    </source>
</evidence>
<name>A0AB37E4B7_9CAUL</name>
<dbReference type="Proteomes" id="UP000501325">
    <property type="component" value="Chromosome"/>
</dbReference>
<dbReference type="Gene3D" id="3.40.50.1390">
    <property type="entry name" value="Resolvase, N-terminal catalytic domain"/>
    <property type="match status" value="1"/>
</dbReference>
<dbReference type="InterPro" id="IPR006119">
    <property type="entry name" value="Resolv_N"/>
</dbReference>
<dbReference type="AlphaFoldDB" id="A0AB37E4B7"/>
<dbReference type="PROSITE" id="PS51736">
    <property type="entry name" value="RECOMBINASES_3"/>
    <property type="match status" value="1"/>
</dbReference>
<dbReference type="SMART" id="SM00857">
    <property type="entry name" value="Resolvase"/>
    <property type="match status" value="1"/>
</dbReference>
<dbReference type="Gene3D" id="3.90.1750.20">
    <property type="entry name" value="Putative Large Serine Recombinase, Chain B, Domain 2"/>
    <property type="match status" value="1"/>
</dbReference>
<dbReference type="InterPro" id="IPR050639">
    <property type="entry name" value="SSR_resolvase"/>
</dbReference>
<protein>
    <submittedName>
        <fullName evidence="2">Recombinase family protein</fullName>
    </submittedName>
</protein>
<dbReference type="CDD" id="cd00338">
    <property type="entry name" value="Ser_Recombinase"/>
    <property type="match status" value="1"/>
</dbReference>
<sequence>MSTDHQRYSLENQGATVAAYAEANGYQIVASYEDAGKSGLTVKGRDGLKRLLSDILTGSPPYKTVLIRDVSRLGRFQNPDEGAHYEFLCDQAGVHIHYCAEAFTNDGSTVANIVKHLKRVMAGEYSRELSERLKTAIRRTVVAGGVKGGPAAYGVRHQAFDDGGNALEVLTGGRRKQRSTDVVKMVHGPAEEVATIREVFRLFTHKSMRRSQIAAKLNQQGIKPPRGVLWTGMQVDVVLRNEVALGLSVFNQSRGQVGGPRTLVPHAEWGRIKVMKPLVSESLFRKASDRLAATRRRKYTNEELLEGLRRLSQEKGVLSAALIEGCCYLPTFNVFRNRFGSIHEAYRLIGYSYTDKQLRSMQSKRTNDADVIAALTALRERHGHLTAKIIAADRSVPAMASLVARFGSTTRAYELAGFVGSPHLLAWDRKRVRRSNAAARADR</sequence>
<dbReference type="PANTHER" id="PTHR30461">
    <property type="entry name" value="DNA-INVERTASE FROM LAMBDOID PROPHAGE"/>
    <property type="match status" value="1"/>
</dbReference>
<dbReference type="InterPro" id="IPR036162">
    <property type="entry name" value="Resolvase-like_N_sf"/>
</dbReference>
<dbReference type="Pfam" id="PF07508">
    <property type="entry name" value="Recombinase"/>
    <property type="match status" value="1"/>
</dbReference>
<dbReference type="PANTHER" id="PTHR30461:SF23">
    <property type="entry name" value="DNA RECOMBINASE-RELATED"/>
    <property type="match status" value="1"/>
</dbReference>
<dbReference type="GO" id="GO:0003677">
    <property type="term" value="F:DNA binding"/>
    <property type="evidence" value="ECO:0007669"/>
    <property type="project" value="InterPro"/>
</dbReference>
<accession>A0AB37E4B7</accession>
<dbReference type="Pfam" id="PF00239">
    <property type="entry name" value="Resolvase"/>
    <property type="match status" value="1"/>
</dbReference>
<organism evidence="2 3">
    <name type="scientific">Brevundimonas mediterranea</name>
    <dbReference type="NCBI Taxonomy" id="74329"/>
    <lineage>
        <taxon>Bacteria</taxon>
        <taxon>Pseudomonadati</taxon>
        <taxon>Pseudomonadota</taxon>
        <taxon>Alphaproteobacteria</taxon>
        <taxon>Caulobacterales</taxon>
        <taxon>Caulobacteraceae</taxon>
        <taxon>Brevundimonas</taxon>
    </lineage>
</organism>